<keyword evidence="3" id="KW-1185">Reference proteome</keyword>
<gene>
    <name evidence="2" type="ORF">FA13DRAFT_1723068</name>
</gene>
<accession>A0A4Y7RC17</accession>
<feature type="transmembrane region" description="Helical" evidence="1">
    <location>
        <begin position="68"/>
        <end position="90"/>
    </location>
</feature>
<dbReference type="Proteomes" id="UP000298030">
    <property type="component" value="Unassembled WGS sequence"/>
</dbReference>
<keyword evidence="1" id="KW-0472">Membrane</keyword>
<protein>
    <submittedName>
        <fullName evidence="2">Uncharacterized protein</fullName>
    </submittedName>
</protein>
<dbReference type="OrthoDB" id="3351617at2759"/>
<keyword evidence="1" id="KW-0812">Transmembrane</keyword>
<sequence length="254" mass="28123">MCAYGLTVFLETPKPGRQGRLPYIIINFVFLVLSGVSSFADLRYFFIATFYSTSPEDFIIKRESQNDWLGFAAGVLCVLTSLVGDGLMLYRCCVVWCDRRLIWGPPGAYLHRINRLGVADTTKTSSMYTGVLAILIESALPFTIIGIGYAIIMAVTQPYQDDVLKKEFANYVFSALYFSFAALSPQMIIFRVTTGRSWTGSLVRGPSDAGLSHGIVFARDLDNEGEDSQLSASDLEIVAGSSRDIQERELVEKT</sequence>
<proteinExistence type="predicted"/>
<name>A0A4Y7RC17_COPMI</name>
<evidence type="ECO:0000256" key="1">
    <source>
        <dbReference type="SAM" id="Phobius"/>
    </source>
</evidence>
<evidence type="ECO:0000313" key="2">
    <source>
        <dbReference type="EMBL" id="TEB06260.1"/>
    </source>
</evidence>
<organism evidence="2 3">
    <name type="scientific">Coprinellus micaceus</name>
    <name type="common">Glistening ink-cap mushroom</name>
    <name type="synonym">Coprinus micaceus</name>
    <dbReference type="NCBI Taxonomy" id="71717"/>
    <lineage>
        <taxon>Eukaryota</taxon>
        <taxon>Fungi</taxon>
        <taxon>Dikarya</taxon>
        <taxon>Basidiomycota</taxon>
        <taxon>Agaricomycotina</taxon>
        <taxon>Agaricomycetes</taxon>
        <taxon>Agaricomycetidae</taxon>
        <taxon>Agaricales</taxon>
        <taxon>Agaricineae</taxon>
        <taxon>Psathyrellaceae</taxon>
        <taxon>Coprinellus</taxon>
    </lineage>
</organism>
<keyword evidence="1" id="KW-1133">Transmembrane helix</keyword>
<dbReference type="EMBL" id="QPFP01000589">
    <property type="protein sequence ID" value="TEB06260.1"/>
    <property type="molecule type" value="Genomic_DNA"/>
</dbReference>
<dbReference type="AlphaFoldDB" id="A0A4Y7RC17"/>
<feature type="transmembrane region" description="Helical" evidence="1">
    <location>
        <begin position="168"/>
        <end position="190"/>
    </location>
</feature>
<reference evidence="2 3" key="1">
    <citation type="journal article" date="2019" name="Nat. Ecol. Evol.">
        <title>Megaphylogeny resolves global patterns of mushroom evolution.</title>
        <authorList>
            <person name="Varga T."/>
            <person name="Krizsan K."/>
            <person name="Foldi C."/>
            <person name="Dima B."/>
            <person name="Sanchez-Garcia M."/>
            <person name="Sanchez-Ramirez S."/>
            <person name="Szollosi G.J."/>
            <person name="Szarkandi J.G."/>
            <person name="Papp V."/>
            <person name="Albert L."/>
            <person name="Andreopoulos W."/>
            <person name="Angelini C."/>
            <person name="Antonin V."/>
            <person name="Barry K.W."/>
            <person name="Bougher N.L."/>
            <person name="Buchanan P."/>
            <person name="Buyck B."/>
            <person name="Bense V."/>
            <person name="Catcheside P."/>
            <person name="Chovatia M."/>
            <person name="Cooper J."/>
            <person name="Damon W."/>
            <person name="Desjardin D."/>
            <person name="Finy P."/>
            <person name="Geml J."/>
            <person name="Haridas S."/>
            <person name="Hughes K."/>
            <person name="Justo A."/>
            <person name="Karasinski D."/>
            <person name="Kautmanova I."/>
            <person name="Kiss B."/>
            <person name="Kocsube S."/>
            <person name="Kotiranta H."/>
            <person name="LaButti K.M."/>
            <person name="Lechner B.E."/>
            <person name="Liimatainen K."/>
            <person name="Lipzen A."/>
            <person name="Lukacs Z."/>
            <person name="Mihaltcheva S."/>
            <person name="Morgado L.N."/>
            <person name="Niskanen T."/>
            <person name="Noordeloos M.E."/>
            <person name="Ohm R.A."/>
            <person name="Ortiz-Santana B."/>
            <person name="Ovrebo C."/>
            <person name="Racz N."/>
            <person name="Riley R."/>
            <person name="Savchenko A."/>
            <person name="Shiryaev A."/>
            <person name="Soop K."/>
            <person name="Spirin V."/>
            <person name="Szebenyi C."/>
            <person name="Tomsovsky M."/>
            <person name="Tulloss R.E."/>
            <person name="Uehling J."/>
            <person name="Grigoriev I.V."/>
            <person name="Vagvolgyi C."/>
            <person name="Papp T."/>
            <person name="Martin F.M."/>
            <person name="Miettinen O."/>
            <person name="Hibbett D.S."/>
            <person name="Nagy L.G."/>
        </authorList>
    </citation>
    <scope>NUCLEOTIDE SEQUENCE [LARGE SCALE GENOMIC DNA]</scope>
    <source>
        <strain evidence="2 3">FP101781</strain>
    </source>
</reference>
<feature type="transmembrane region" description="Helical" evidence="1">
    <location>
        <begin position="21"/>
        <end position="48"/>
    </location>
</feature>
<feature type="transmembrane region" description="Helical" evidence="1">
    <location>
        <begin position="131"/>
        <end position="156"/>
    </location>
</feature>
<comment type="caution">
    <text evidence="2">The sequence shown here is derived from an EMBL/GenBank/DDBJ whole genome shotgun (WGS) entry which is preliminary data.</text>
</comment>
<evidence type="ECO:0000313" key="3">
    <source>
        <dbReference type="Proteomes" id="UP000298030"/>
    </source>
</evidence>